<protein>
    <recommendedName>
        <fullName evidence="2">Retroviral polymerase SH3-like domain-containing protein</fullName>
    </recommendedName>
</protein>
<feature type="region of interest" description="Disordered" evidence="1">
    <location>
        <begin position="81"/>
        <end position="130"/>
    </location>
</feature>
<accession>A0AAW2JHW8</accession>
<gene>
    <name evidence="3" type="ORF">Sradi_6912600</name>
</gene>
<reference evidence="3" key="2">
    <citation type="journal article" date="2024" name="Plant">
        <title>Genomic evolution and insights into agronomic trait innovations of Sesamum species.</title>
        <authorList>
            <person name="Miao H."/>
            <person name="Wang L."/>
            <person name="Qu L."/>
            <person name="Liu H."/>
            <person name="Sun Y."/>
            <person name="Le M."/>
            <person name="Wang Q."/>
            <person name="Wei S."/>
            <person name="Zheng Y."/>
            <person name="Lin W."/>
            <person name="Duan Y."/>
            <person name="Cao H."/>
            <person name="Xiong S."/>
            <person name="Wang X."/>
            <person name="Wei L."/>
            <person name="Li C."/>
            <person name="Ma Q."/>
            <person name="Ju M."/>
            <person name="Zhao R."/>
            <person name="Li G."/>
            <person name="Mu C."/>
            <person name="Tian Q."/>
            <person name="Mei H."/>
            <person name="Zhang T."/>
            <person name="Gao T."/>
            <person name="Zhang H."/>
        </authorList>
    </citation>
    <scope>NUCLEOTIDE SEQUENCE</scope>
    <source>
        <strain evidence="3">G02</strain>
    </source>
</reference>
<dbReference type="AlphaFoldDB" id="A0AAW2JHW8"/>
<dbReference type="Pfam" id="PF25597">
    <property type="entry name" value="SH3_retrovirus"/>
    <property type="match status" value="1"/>
</dbReference>
<evidence type="ECO:0000313" key="3">
    <source>
        <dbReference type="EMBL" id="KAL0293938.1"/>
    </source>
</evidence>
<feature type="compositionally biased region" description="Polar residues" evidence="1">
    <location>
        <begin position="87"/>
        <end position="99"/>
    </location>
</feature>
<comment type="caution">
    <text evidence="3">The sequence shown here is derived from an EMBL/GenBank/DDBJ whole genome shotgun (WGS) entry which is preliminary data.</text>
</comment>
<reference evidence="3" key="1">
    <citation type="submission" date="2020-06" db="EMBL/GenBank/DDBJ databases">
        <authorList>
            <person name="Li T."/>
            <person name="Hu X."/>
            <person name="Zhang T."/>
            <person name="Song X."/>
            <person name="Zhang H."/>
            <person name="Dai N."/>
            <person name="Sheng W."/>
            <person name="Hou X."/>
            <person name="Wei L."/>
        </authorList>
    </citation>
    <scope>NUCLEOTIDE SEQUENCE</scope>
    <source>
        <strain evidence="3">G02</strain>
        <tissue evidence="3">Leaf</tissue>
    </source>
</reference>
<sequence>MASLHPTSYKYLRVWGSPAYIKRPVGDKLDSRSCLCRYVRYPKRTVGYYFYDPYEQKIFFSRNAVFLENGFPVDSRRDEVLLEESSETPQQNDAISSEPSVPIDGVPVLHRSTKESRPPERYGFVGLTNQ</sequence>
<organism evidence="3">
    <name type="scientific">Sesamum radiatum</name>
    <name type="common">Black benniseed</name>
    <dbReference type="NCBI Taxonomy" id="300843"/>
    <lineage>
        <taxon>Eukaryota</taxon>
        <taxon>Viridiplantae</taxon>
        <taxon>Streptophyta</taxon>
        <taxon>Embryophyta</taxon>
        <taxon>Tracheophyta</taxon>
        <taxon>Spermatophyta</taxon>
        <taxon>Magnoliopsida</taxon>
        <taxon>eudicotyledons</taxon>
        <taxon>Gunneridae</taxon>
        <taxon>Pentapetalae</taxon>
        <taxon>asterids</taxon>
        <taxon>lamiids</taxon>
        <taxon>Lamiales</taxon>
        <taxon>Pedaliaceae</taxon>
        <taxon>Sesamum</taxon>
    </lineage>
</organism>
<name>A0AAW2JHW8_SESRA</name>
<proteinExistence type="predicted"/>
<evidence type="ECO:0000256" key="1">
    <source>
        <dbReference type="SAM" id="MobiDB-lite"/>
    </source>
</evidence>
<dbReference type="EMBL" id="JACGWJ010000252">
    <property type="protein sequence ID" value="KAL0293938.1"/>
    <property type="molecule type" value="Genomic_DNA"/>
</dbReference>
<feature type="domain" description="Retroviral polymerase SH3-like" evidence="2">
    <location>
        <begin position="18"/>
        <end position="76"/>
    </location>
</feature>
<dbReference type="InterPro" id="IPR057670">
    <property type="entry name" value="SH3_retrovirus"/>
</dbReference>
<evidence type="ECO:0000259" key="2">
    <source>
        <dbReference type="Pfam" id="PF25597"/>
    </source>
</evidence>